<feature type="compositionally biased region" description="Polar residues" evidence="3">
    <location>
        <begin position="434"/>
        <end position="445"/>
    </location>
</feature>
<dbReference type="FunFam" id="1.20.1270.60:FF:000063">
    <property type="entry name" value="Rho GTPase activator"/>
    <property type="match status" value="1"/>
</dbReference>
<evidence type="ECO:0000256" key="1">
    <source>
        <dbReference type="ARBA" id="ARBA00022468"/>
    </source>
</evidence>
<dbReference type="EnsemblFungi" id="CEF77028">
    <property type="protein sequence ID" value="CEF77028"/>
    <property type="gene ID" value="FGRRES_17000_M"/>
</dbReference>
<protein>
    <recommendedName>
        <fullName evidence="7">Rho-GAP domain-containing protein</fullName>
    </recommendedName>
</protein>
<feature type="compositionally biased region" description="Polar residues" evidence="3">
    <location>
        <begin position="68"/>
        <end position="78"/>
    </location>
</feature>
<dbReference type="InterPro" id="IPR027267">
    <property type="entry name" value="AH/BAR_dom_sf"/>
</dbReference>
<dbReference type="PANTHER" id="PTHR23176:SF136">
    <property type="entry name" value="RHO GTPASE ACTIVATOR (RGD1)"/>
    <property type="match status" value="1"/>
</dbReference>
<feature type="compositionally biased region" description="Low complexity" evidence="3">
    <location>
        <begin position="368"/>
        <end position="384"/>
    </location>
</feature>
<feature type="compositionally biased region" description="Pro residues" evidence="3">
    <location>
        <begin position="590"/>
        <end position="609"/>
    </location>
</feature>
<feature type="compositionally biased region" description="Low complexity" evidence="3">
    <location>
        <begin position="461"/>
        <end position="489"/>
    </location>
</feature>
<feature type="compositionally biased region" description="Low complexity" evidence="3">
    <location>
        <begin position="517"/>
        <end position="528"/>
    </location>
</feature>
<evidence type="ECO:0000259" key="5">
    <source>
        <dbReference type="PROSITE" id="PS51741"/>
    </source>
</evidence>
<dbReference type="PANTHER" id="PTHR23176">
    <property type="entry name" value="RHO/RAC/CDC GTPASE-ACTIVATING PROTEIN"/>
    <property type="match status" value="1"/>
</dbReference>
<dbReference type="InterPro" id="IPR000198">
    <property type="entry name" value="RhoGAP_dom"/>
</dbReference>
<organism evidence="6">
    <name type="scientific">Gibberella zeae (strain ATCC MYA-4620 / CBS 123657 / FGSC 9075 / NRRL 31084 / PH-1)</name>
    <name type="common">Wheat head blight fungus</name>
    <name type="synonym">Fusarium graminearum</name>
    <dbReference type="NCBI Taxonomy" id="229533"/>
    <lineage>
        <taxon>Eukaryota</taxon>
        <taxon>Fungi</taxon>
        <taxon>Dikarya</taxon>
        <taxon>Ascomycota</taxon>
        <taxon>Pezizomycotina</taxon>
        <taxon>Sordariomycetes</taxon>
        <taxon>Hypocreomycetidae</taxon>
        <taxon>Hypocreales</taxon>
        <taxon>Nectriaceae</taxon>
        <taxon>Fusarium</taxon>
    </lineage>
</organism>
<dbReference type="PROSITE" id="PS50238">
    <property type="entry name" value="RHOGAP"/>
    <property type="match status" value="1"/>
</dbReference>
<feature type="domain" description="F-BAR" evidence="5">
    <location>
        <begin position="114"/>
        <end position="389"/>
    </location>
</feature>
<dbReference type="InterPro" id="IPR031160">
    <property type="entry name" value="F_BAR_dom"/>
</dbReference>
<dbReference type="Pfam" id="PF00620">
    <property type="entry name" value="RhoGAP"/>
    <property type="match status" value="1"/>
</dbReference>
<dbReference type="InterPro" id="IPR001060">
    <property type="entry name" value="FCH_dom"/>
</dbReference>
<dbReference type="PROSITE" id="PS51741">
    <property type="entry name" value="F_BAR"/>
    <property type="match status" value="1"/>
</dbReference>
<dbReference type="AlphaFoldDB" id="A0A098DDH9"/>
<dbReference type="Gene3D" id="1.20.1270.60">
    <property type="entry name" value="Arfaptin homology (AH) domain/BAR domain"/>
    <property type="match status" value="1"/>
</dbReference>
<evidence type="ECO:0000256" key="2">
    <source>
        <dbReference type="PROSITE-ProRule" id="PRU01077"/>
    </source>
</evidence>
<dbReference type="Pfam" id="PF00611">
    <property type="entry name" value="FCH"/>
    <property type="match status" value="1"/>
</dbReference>
<feature type="compositionally biased region" description="Polar residues" evidence="3">
    <location>
        <begin position="556"/>
        <end position="566"/>
    </location>
</feature>
<dbReference type="GO" id="GO:0005938">
    <property type="term" value="C:cell cortex"/>
    <property type="evidence" value="ECO:0007669"/>
    <property type="project" value="UniProtKB-ARBA"/>
</dbReference>
<evidence type="ECO:0000259" key="4">
    <source>
        <dbReference type="PROSITE" id="PS50238"/>
    </source>
</evidence>
<feature type="region of interest" description="Disordered" evidence="3">
    <location>
        <begin position="365"/>
        <end position="612"/>
    </location>
</feature>
<accession>A0A098DDH9</accession>
<dbReference type="GO" id="GO:0007165">
    <property type="term" value="P:signal transduction"/>
    <property type="evidence" value="ECO:0007669"/>
    <property type="project" value="InterPro"/>
</dbReference>
<dbReference type="GO" id="GO:0005096">
    <property type="term" value="F:GTPase activator activity"/>
    <property type="evidence" value="ECO:0007669"/>
    <property type="project" value="UniProtKB-KW"/>
</dbReference>
<gene>
    <name evidence="6" type="primary">FG08638.1</name>
</gene>
<sequence length="811" mass="87350">MFYRSVTATLPAQSLLHDPNSSRNYIIVQTSLIALGTMNDYNSSANDAFSPQQERGRSGSMMSLGYIPTNTQGPSSDNGGAAVDDSMNKSQNPDGDSTSPTQPAGPSGANSGLKQVSDVLSSEIGIVTLLNRLKQSIASAKEFALFLKKRSSLEEDHANGIRKLTRTTQEVMRRPDHRQGTFGSAYEAMASTHERMAENGIEFSKELHQMHDELMELAGIAERSRKSWKQNGLSAENKVAEMEQTMRKSKAKYDSLADDYERVKTGESRQSGKMFGLKGHKSAQQHEGELLKKVQAADSTYHGHVQALQAEKAQLVSTTRPEAIRSLQDSIKEIDAGISLQMQKFASFNERLLLSNGLSVSPIQGPGAQISSSQRSLRQAASSIDNDKDLNDYVTAQHRSVPANTGEVEYKRNPVLNPPNISGHVPSGPVQQPAIVQSPVSQTPPQGGFSGPQPLGPGSRTSTLGLGPITGITGDSSFPSDDPRPFSQPHSRSFSQGNMPLQQGGPGPNPNPGPGPGQQLQGRGPNQQAPGQRYGNNGGSISSTGPPQLGALPFQPSGSPSQQTGPNQPPHERTGSSANAGHGPPGAGRSPPPYGASSHPPPAPGPSGPSRPVFGLPLSRLYERDSLAVPMVVHQCIQAVDMYGLNVEGIYRQSGSMAHIQRLKTMFDTESSSPALDFRNPESFYHDVNSVTGLLKQFFRDLPDPLLTLEYHDSFVAAAKHEDDTLRRDSLHAIINSLPDPNYATLRALTLHLWRVMDNSHVNRMNCHNLAVIFGPTLMGTDPSTAIADAGWQIKAIDTILQNTLQIFDED</sequence>
<keyword evidence="2" id="KW-0175">Coiled coil</keyword>
<accession>A0A0E0S0K3</accession>
<proteinExistence type="predicted"/>
<keyword evidence="1" id="KW-0343">GTPase activation</keyword>
<dbReference type="SUPFAM" id="SSF103657">
    <property type="entry name" value="BAR/IMD domain-like"/>
    <property type="match status" value="1"/>
</dbReference>
<reference evidence="6" key="3">
    <citation type="submission" date="2017-01" db="UniProtKB">
        <authorList>
            <consortium name="EnsemblFungi"/>
        </authorList>
    </citation>
    <scope>IDENTIFICATION</scope>
    <source>
        <strain evidence="6">PH-1 / ATCC MYA-4620 / FGSC 9075 / NRRL 31084</strain>
    </source>
</reference>
<dbReference type="InterPro" id="IPR050729">
    <property type="entry name" value="Rho-GAP"/>
</dbReference>
<evidence type="ECO:0000256" key="3">
    <source>
        <dbReference type="SAM" id="MobiDB-lite"/>
    </source>
</evidence>
<evidence type="ECO:0000313" key="6">
    <source>
        <dbReference type="EnsemblFungi" id="CEF77028"/>
    </source>
</evidence>
<name>A0A098DDH9_GIBZE</name>
<evidence type="ECO:0008006" key="7">
    <source>
        <dbReference type="Google" id="ProtNLM"/>
    </source>
</evidence>
<dbReference type="CDD" id="cd07652">
    <property type="entry name" value="F-BAR_Rgd1"/>
    <property type="match status" value="1"/>
</dbReference>
<reference evidence="6" key="1">
    <citation type="journal article" date="2007" name="Science">
        <title>The Fusarium graminearum genome reveals a link between localized polymorphism and pathogen specialization.</title>
        <authorList>
            <person name="Cuomo C.A."/>
            <person name="Gueldener U."/>
            <person name="Xu J.-R."/>
            <person name="Trail F."/>
            <person name="Turgeon B.G."/>
            <person name="Di Pietro A."/>
            <person name="Walton J.D."/>
            <person name="Ma L.-J."/>
            <person name="Baker S.E."/>
            <person name="Rep M."/>
            <person name="Adam G."/>
            <person name="Antoniw J."/>
            <person name="Baldwin T."/>
            <person name="Calvo S.E."/>
            <person name="Chang Y.-L."/>
            <person name="DeCaprio D."/>
            <person name="Gale L.R."/>
            <person name="Gnerre S."/>
            <person name="Goswami R.S."/>
            <person name="Hammond-Kosack K."/>
            <person name="Harris L.J."/>
            <person name="Hilburn K."/>
            <person name="Kennell J.C."/>
            <person name="Kroken S."/>
            <person name="Magnuson J.K."/>
            <person name="Mannhaupt G."/>
            <person name="Mauceli E.W."/>
            <person name="Mewes H.-W."/>
            <person name="Mitterbauer R."/>
            <person name="Muehlbauer G."/>
            <person name="Muensterkoetter M."/>
            <person name="Nelson D."/>
            <person name="O'Donnell K."/>
            <person name="Ouellet T."/>
            <person name="Qi W."/>
            <person name="Quesneville H."/>
            <person name="Roncero M.I.G."/>
            <person name="Seong K.-Y."/>
            <person name="Tetko I.V."/>
            <person name="Urban M."/>
            <person name="Waalwijk C."/>
            <person name="Ward T.J."/>
            <person name="Yao J."/>
            <person name="Birren B.W."/>
            <person name="Kistler H.C."/>
        </authorList>
    </citation>
    <scope>NUCLEOTIDE SEQUENCE [LARGE SCALE GENOMIC DNA]</scope>
    <source>
        <strain evidence="6">PH-1 / ATCC MYA-4620 / FGSC 9075 / NRRL 31084</strain>
    </source>
</reference>
<feature type="region of interest" description="Disordered" evidence="3">
    <location>
        <begin position="45"/>
        <end position="113"/>
    </location>
</feature>
<feature type="compositionally biased region" description="Polar residues" evidence="3">
    <location>
        <begin position="88"/>
        <end position="113"/>
    </location>
</feature>
<dbReference type="Gene3D" id="1.10.555.10">
    <property type="entry name" value="Rho GTPase activation protein"/>
    <property type="match status" value="1"/>
</dbReference>
<dbReference type="InterPro" id="IPR008936">
    <property type="entry name" value="Rho_GTPase_activation_prot"/>
</dbReference>
<reference evidence="6" key="2">
    <citation type="journal article" date="2010" name="Nature">
        <title>Comparative genomics reveals mobile pathogenicity chromosomes in Fusarium.</title>
        <authorList>
            <person name="Ma L.J."/>
            <person name="van der Does H.C."/>
            <person name="Borkovich K.A."/>
            <person name="Coleman J.J."/>
            <person name="Daboussi M.J."/>
            <person name="Di Pietro A."/>
            <person name="Dufresne M."/>
            <person name="Freitag M."/>
            <person name="Grabherr M."/>
            <person name="Henrissat B."/>
            <person name="Houterman P.M."/>
            <person name="Kang S."/>
            <person name="Shim W.B."/>
            <person name="Woloshuk C."/>
            <person name="Xie X."/>
            <person name="Xu J.R."/>
            <person name="Antoniw J."/>
            <person name="Baker S.E."/>
            <person name="Bluhm B.H."/>
            <person name="Breakspear A."/>
            <person name="Brown D.W."/>
            <person name="Butchko R.A."/>
            <person name="Chapman S."/>
            <person name="Coulson R."/>
            <person name="Coutinho P.M."/>
            <person name="Danchin E.G."/>
            <person name="Diener A."/>
            <person name="Gale L.R."/>
            <person name="Gardiner D.M."/>
            <person name="Goff S."/>
            <person name="Hammond-Kosack K.E."/>
            <person name="Hilburn K."/>
            <person name="Hua-Van A."/>
            <person name="Jonkers W."/>
            <person name="Kazan K."/>
            <person name="Kodira C.D."/>
            <person name="Koehrsen M."/>
            <person name="Kumar L."/>
            <person name="Lee Y.H."/>
            <person name="Li L."/>
            <person name="Manners J.M."/>
            <person name="Miranda-Saavedra D."/>
            <person name="Mukherjee M."/>
            <person name="Park G."/>
            <person name="Park J."/>
            <person name="Park S.Y."/>
            <person name="Proctor R.H."/>
            <person name="Regev A."/>
            <person name="Ruiz-Roldan M.C."/>
            <person name="Sain D."/>
            <person name="Sakthikumar S."/>
            <person name="Sykes S."/>
            <person name="Schwartz D.C."/>
            <person name="Turgeon B.G."/>
            <person name="Wapinski I."/>
            <person name="Yoder O."/>
            <person name="Young S."/>
            <person name="Zeng Q."/>
            <person name="Zhou S."/>
            <person name="Galagan J."/>
            <person name="Cuomo C.A."/>
            <person name="Kistler H.C."/>
            <person name="Rep M."/>
        </authorList>
    </citation>
    <scope>GENOME REANNOTATION</scope>
    <source>
        <strain evidence="6">PH-1 / ATCC MYA-4620 / FGSC 9075 / NRRL 31084</strain>
    </source>
</reference>
<dbReference type="SUPFAM" id="SSF48350">
    <property type="entry name" value="GTPase activation domain, GAP"/>
    <property type="match status" value="1"/>
</dbReference>
<dbReference type="SMART" id="SM00055">
    <property type="entry name" value="FCH"/>
    <property type="match status" value="1"/>
</dbReference>
<feature type="domain" description="Rho-GAP" evidence="4">
    <location>
        <begin position="616"/>
        <end position="808"/>
    </location>
</feature>
<dbReference type="SMART" id="SM00324">
    <property type="entry name" value="RhoGAP"/>
    <property type="match status" value="1"/>
</dbReference>
<dbReference type="EMBL" id="HG970333">
    <property type="status" value="NOT_ANNOTATED_CDS"/>
    <property type="molecule type" value="Genomic_DNA"/>
</dbReference>